<dbReference type="HOGENOM" id="CLU_2420231_0_0_4"/>
<dbReference type="OrthoDB" id="8778617at2"/>
<protein>
    <submittedName>
        <fullName evidence="1">Uncharacterized protein</fullName>
    </submittedName>
</protein>
<organism evidence="1">
    <name type="scientific">Accumulibacter regalis</name>
    <dbReference type="NCBI Taxonomy" id="522306"/>
    <lineage>
        <taxon>Bacteria</taxon>
        <taxon>Pseudomonadati</taxon>
        <taxon>Pseudomonadota</taxon>
        <taxon>Betaproteobacteria</taxon>
        <taxon>Candidatus Accumulibacter</taxon>
    </lineage>
</organism>
<evidence type="ECO:0000313" key="1">
    <source>
        <dbReference type="EMBL" id="ACV36797.1"/>
    </source>
</evidence>
<dbReference type="eggNOG" id="ENOG5033GZ4">
    <property type="taxonomic scope" value="Bacteria"/>
</dbReference>
<sequence>MPSPIDINGSPVAVGSTVRLLSLSGQWLEDLPTEERSDVMSMVGEIFVVEEIDEYGHPWVRKSWPNEAEGKCHSHSVALEQHEMEVVQNAL</sequence>
<dbReference type="KEGG" id="app:CAP2UW1_3540"/>
<reference evidence="1" key="2">
    <citation type="submission" date="2009-09" db="EMBL/GenBank/DDBJ databases">
        <title>Complete sequence of chromosome of Candidatus Accumulibacter phosphatis clade IIA str. UW-1.</title>
        <authorList>
            <consortium name="US DOE Joint Genome Institute"/>
            <person name="Martin H.G."/>
            <person name="Ivanova N."/>
            <person name="Kunin V."/>
            <person name="Warnecke F."/>
            <person name="Barry K."/>
            <person name="He S."/>
            <person name="Salamov A."/>
            <person name="Szeto E."/>
            <person name="Dalin E."/>
            <person name="Pangilinan J.L."/>
            <person name="Lapidus A."/>
            <person name="Lowry S."/>
            <person name="Kyrpides N.C."/>
            <person name="McMahon K.D."/>
            <person name="Hugenholtz P."/>
        </authorList>
    </citation>
    <scope>NUCLEOTIDE SEQUENCE [LARGE SCALE GENOMIC DNA]</scope>
    <source>
        <strain evidence="1">UW-1</strain>
    </source>
</reference>
<reference evidence="1" key="1">
    <citation type="submission" date="2009-08" db="EMBL/GenBank/DDBJ databases">
        <authorList>
            <consortium name="US DOE Joint Genome Institute"/>
            <person name="Lucas S."/>
            <person name="Copeland A."/>
            <person name="Lapidus A."/>
            <person name="Glavina del Rio T."/>
            <person name="Dalin E."/>
            <person name="Tice H."/>
            <person name="Bruce D."/>
            <person name="Barry K."/>
            <person name="Pitluck S."/>
            <person name="Lowry S."/>
            <person name="Larimer F."/>
            <person name="Land M."/>
            <person name="Hauser L."/>
            <person name="Kyrpides N."/>
            <person name="Ivanova N."/>
            <person name="McMahon K.D."/>
            <person name="Hugenholtz P."/>
        </authorList>
    </citation>
    <scope>NUCLEOTIDE SEQUENCE</scope>
    <source>
        <strain evidence="1">UW-1</strain>
    </source>
</reference>
<accession>C7RJV6</accession>
<dbReference type="STRING" id="522306.CAP2UW1_3540"/>
<name>C7RJV6_ACCRE</name>
<gene>
    <name evidence="1" type="ordered locus">CAP2UW1_3540</name>
</gene>
<proteinExistence type="predicted"/>
<dbReference type="AlphaFoldDB" id="C7RJV6"/>
<dbReference type="EMBL" id="CP001715">
    <property type="protein sequence ID" value="ACV36797.1"/>
    <property type="molecule type" value="Genomic_DNA"/>
</dbReference>